<protein>
    <submittedName>
        <fullName evidence="2">Uncharacterized protein</fullName>
    </submittedName>
</protein>
<organism evidence="2 3">
    <name type="scientific">Deinococcus multiflagellatus</name>
    <dbReference type="NCBI Taxonomy" id="1656887"/>
    <lineage>
        <taxon>Bacteria</taxon>
        <taxon>Thermotogati</taxon>
        <taxon>Deinococcota</taxon>
        <taxon>Deinococci</taxon>
        <taxon>Deinococcales</taxon>
        <taxon>Deinococcaceae</taxon>
        <taxon>Deinococcus</taxon>
    </lineage>
</organism>
<evidence type="ECO:0000313" key="3">
    <source>
        <dbReference type="Proteomes" id="UP001596317"/>
    </source>
</evidence>
<keyword evidence="1" id="KW-0812">Transmembrane</keyword>
<dbReference type="EMBL" id="JBHSWB010000002">
    <property type="protein sequence ID" value="MFC6662742.1"/>
    <property type="molecule type" value="Genomic_DNA"/>
</dbReference>
<gene>
    <name evidence="2" type="ORF">ACFP90_22075</name>
</gene>
<keyword evidence="1" id="KW-0472">Membrane</keyword>
<reference evidence="3" key="1">
    <citation type="journal article" date="2019" name="Int. J. Syst. Evol. Microbiol.">
        <title>The Global Catalogue of Microorganisms (GCM) 10K type strain sequencing project: providing services to taxonomists for standard genome sequencing and annotation.</title>
        <authorList>
            <consortium name="The Broad Institute Genomics Platform"/>
            <consortium name="The Broad Institute Genome Sequencing Center for Infectious Disease"/>
            <person name="Wu L."/>
            <person name="Ma J."/>
        </authorList>
    </citation>
    <scope>NUCLEOTIDE SEQUENCE [LARGE SCALE GENOMIC DNA]</scope>
    <source>
        <strain evidence="3">CCUG 63830</strain>
    </source>
</reference>
<keyword evidence="1" id="KW-1133">Transmembrane helix</keyword>
<sequence>MGIVAPVVRHRPRLTQFALLALIAGGPAILGTWLGGFAFNPVLATVFLAVGVGAIVQVVWEVSRLVARNTAALGAPLVGWSTLGGFTVGVALMYFTAFFVKF</sequence>
<evidence type="ECO:0000256" key="1">
    <source>
        <dbReference type="SAM" id="Phobius"/>
    </source>
</evidence>
<accession>A0ABW1ZQY9</accession>
<keyword evidence="3" id="KW-1185">Reference proteome</keyword>
<comment type="caution">
    <text evidence="2">The sequence shown here is derived from an EMBL/GenBank/DDBJ whole genome shotgun (WGS) entry which is preliminary data.</text>
</comment>
<proteinExistence type="predicted"/>
<evidence type="ECO:0000313" key="2">
    <source>
        <dbReference type="EMBL" id="MFC6662742.1"/>
    </source>
</evidence>
<feature type="transmembrane region" description="Helical" evidence="1">
    <location>
        <begin position="17"/>
        <end position="36"/>
    </location>
</feature>
<name>A0ABW1ZQY9_9DEIO</name>
<feature type="transmembrane region" description="Helical" evidence="1">
    <location>
        <begin position="72"/>
        <end position="100"/>
    </location>
</feature>
<feature type="transmembrane region" description="Helical" evidence="1">
    <location>
        <begin position="42"/>
        <end position="60"/>
    </location>
</feature>
<dbReference type="Proteomes" id="UP001596317">
    <property type="component" value="Unassembled WGS sequence"/>
</dbReference>
<dbReference type="RefSeq" id="WP_380058690.1">
    <property type="nucleotide sequence ID" value="NZ_JBHSWB010000002.1"/>
</dbReference>